<evidence type="ECO:0000313" key="3">
    <source>
        <dbReference type="EMBL" id="KAL1488486.1"/>
    </source>
</evidence>
<dbReference type="Gene3D" id="1.25.40.10">
    <property type="entry name" value="Tetratricopeptide repeat domain"/>
    <property type="match status" value="1"/>
</dbReference>
<feature type="repeat" description="TPR" evidence="1">
    <location>
        <begin position="272"/>
        <end position="305"/>
    </location>
</feature>
<feature type="repeat" description="TPR" evidence="1">
    <location>
        <begin position="201"/>
        <end position="234"/>
    </location>
</feature>
<dbReference type="InterPro" id="IPR052630">
    <property type="entry name" value="TTC17"/>
</dbReference>
<proteinExistence type="predicted"/>
<dbReference type="Pfam" id="PF14559">
    <property type="entry name" value="TPR_19"/>
    <property type="match status" value="1"/>
</dbReference>
<evidence type="ECO:0000313" key="4">
    <source>
        <dbReference type="Proteomes" id="UP001566132"/>
    </source>
</evidence>
<name>A0ABD1E606_HYPHA</name>
<dbReference type="EMBL" id="JBDJPC010000014">
    <property type="protein sequence ID" value="KAL1488486.1"/>
    <property type="molecule type" value="Genomic_DNA"/>
</dbReference>
<gene>
    <name evidence="3" type="ORF">ABEB36_014953</name>
</gene>
<dbReference type="PROSITE" id="PS50005">
    <property type="entry name" value="TPR"/>
    <property type="match status" value="2"/>
</dbReference>
<keyword evidence="4" id="KW-1185">Reference proteome</keyword>
<dbReference type="AlphaFoldDB" id="A0ABD1E606"/>
<dbReference type="PANTHER" id="PTHR16091:SF3">
    <property type="entry name" value="TETRATRICOPEPTIDE REPEAT PROTEIN 17"/>
    <property type="match status" value="1"/>
</dbReference>
<evidence type="ECO:0000256" key="2">
    <source>
        <dbReference type="SAM" id="Phobius"/>
    </source>
</evidence>
<dbReference type="InterPro" id="IPR011990">
    <property type="entry name" value="TPR-like_helical_dom_sf"/>
</dbReference>
<organism evidence="3 4">
    <name type="scientific">Hypothenemus hampei</name>
    <name type="common">Coffee berry borer</name>
    <dbReference type="NCBI Taxonomy" id="57062"/>
    <lineage>
        <taxon>Eukaryota</taxon>
        <taxon>Metazoa</taxon>
        <taxon>Ecdysozoa</taxon>
        <taxon>Arthropoda</taxon>
        <taxon>Hexapoda</taxon>
        <taxon>Insecta</taxon>
        <taxon>Pterygota</taxon>
        <taxon>Neoptera</taxon>
        <taxon>Endopterygota</taxon>
        <taxon>Coleoptera</taxon>
        <taxon>Polyphaga</taxon>
        <taxon>Cucujiformia</taxon>
        <taxon>Curculionidae</taxon>
        <taxon>Scolytinae</taxon>
        <taxon>Hypothenemus</taxon>
    </lineage>
</organism>
<dbReference type="PANTHER" id="PTHR16091">
    <property type="entry name" value="TTC17 PROTEIN"/>
    <property type="match status" value="1"/>
</dbReference>
<sequence>MKYPEAIPKIPVNFLVLFYVIGFKASTTNSRTSTLWKLSSDRTKIIEGDPNDFSERTFNLIESNSISQFTSREDPLFHIIMNTQRYGSAWMKHTEEQFCGNQAKTSTILHTKKNDTQINIRQEKENQMLEEHELSCGKPVNFTFYDNLVGVMDRAKHPHIVESQAMIEFVKKYKLKIGSSFDISMIEKKLKQTKKDKPKSIGTLQQLGNFWRIKGDPRRAIECFRKALAISPHNSEVLLNLAKVLLHLQYLDDAMYLTRRSLEVGPPERGAWQQYFTLGEIFKAYGHYQEAQVHFRHTLDLQPGYEPAIKLMKELEQMPLSPWQTYTYIIIGSLVIVVLLFLNNLDRNSESGYNRSHKHFSKSLKSINWNNRKSKKSNNT</sequence>
<comment type="caution">
    <text evidence="3">The sequence shown here is derived from an EMBL/GenBank/DDBJ whole genome shotgun (WGS) entry which is preliminary data.</text>
</comment>
<feature type="transmembrane region" description="Helical" evidence="2">
    <location>
        <begin position="326"/>
        <end position="345"/>
    </location>
</feature>
<dbReference type="SMART" id="SM00028">
    <property type="entry name" value="TPR"/>
    <property type="match status" value="3"/>
</dbReference>
<keyword evidence="2" id="KW-0472">Membrane</keyword>
<keyword evidence="1" id="KW-0802">TPR repeat</keyword>
<keyword evidence="2" id="KW-0812">Transmembrane</keyword>
<dbReference type="Proteomes" id="UP001566132">
    <property type="component" value="Unassembled WGS sequence"/>
</dbReference>
<dbReference type="InterPro" id="IPR019734">
    <property type="entry name" value="TPR_rpt"/>
</dbReference>
<keyword evidence="2" id="KW-1133">Transmembrane helix</keyword>
<reference evidence="3 4" key="1">
    <citation type="submission" date="2024-05" db="EMBL/GenBank/DDBJ databases">
        <title>Genetic variation in Jamaican populations of the coffee berry borer (Hypothenemus hampei).</title>
        <authorList>
            <person name="Errbii M."/>
            <person name="Myrie A."/>
        </authorList>
    </citation>
    <scope>NUCLEOTIDE SEQUENCE [LARGE SCALE GENOMIC DNA]</scope>
    <source>
        <strain evidence="3">JA-Hopewell-2020-01-JO</strain>
        <tissue evidence="3">Whole body</tissue>
    </source>
</reference>
<evidence type="ECO:0008006" key="5">
    <source>
        <dbReference type="Google" id="ProtNLM"/>
    </source>
</evidence>
<evidence type="ECO:0000256" key="1">
    <source>
        <dbReference type="PROSITE-ProRule" id="PRU00339"/>
    </source>
</evidence>
<protein>
    <recommendedName>
        <fullName evidence="5">Tetratricopeptide repeat protein 17</fullName>
    </recommendedName>
</protein>
<dbReference type="SUPFAM" id="SSF48452">
    <property type="entry name" value="TPR-like"/>
    <property type="match status" value="1"/>
</dbReference>
<accession>A0ABD1E606</accession>